<dbReference type="PANTHER" id="PTHR30580:SF1">
    <property type="entry name" value="COMF OPERON PROTEIN 1"/>
    <property type="match status" value="1"/>
</dbReference>
<evidence type="ECO:0000259" key="4">
    <source>
        <dbReference type="PROSITE" id="PS51192"/>
    </source>
</evidence>
<dbReference type="EMBL" id="CP102453">
    <property type="protein sequence ID" value="UUX32940.1"/>
    <property type="molecule type" value="Genomic_DNA"/>
</dbReference>
<name>A0ABY5P3E8_9LACT</name>
<dbReference type="PROSITE" id="PS51192">
    <property type="entry name" value="HELICASE_ATP_BIND_1"/>
    <property type="match status" value="1"/>
</dbReference>
<dbReference type="CDD" id="cd17925">
    <property type="entry name" value="DEXDc_ComFA"/>
    <property type="match status" value="1"/>
</dbReference>
<dbReference type="InterPro" id="IPR027417">
    <property type="entry name" value="P-loop_NTPase"/>
</dbReference>
<keyword evidence="7" id="KW-1185">Reference proteome</keyword>
<dbReference type="InterPro" id="IPR001650">
    <property type="entry name" value="Helicase_C-like"/>
</dbReference>
<evidence type="ECO:0000256" key="2">
    <source>
        <dbReference type="ARBA" id="ARBA00022840"/>
    </source>
</evidence>
<keyword evidence="6" id="KW-0347">Helicase</keyword>
<dbReference type="GO" id="GO:0004386">
    <property type="term" value="F:helicase activity"/>
    <property type="evidence" value="ECO:0007669"/>
    <property type="project" value="UniProtKB-KW"/>
</dbReference>
<dbReference type="SMART" id="SM00490">
    <property type="entry name" value="HELICc"/>
    <property type="match status" value="1"/>
</dbReference>
<evidence type="ECO:0000259" key="5">
    <source>
        <dbReference type="PROSITE" id="PS51194"/>
    </source>
</evidence>
<accession>A0ABY5P3E8</accession>
<keyword evidence="6" id="KW-0378">Hydrolase</keyword>
<evidence type="ECO:0000313" key="6">
    <source>
        <dbReference type="EMBL" id="UUX32940.1"/>
    </source>
</evidence>
<evidence type="ECO:0000256" key="3">
    <source>
        <dbReference type="ARBA" id="ARBA00023125"/>
    </source>
</evidence>
<dbReference type="SMART" id="SM00487">
    <property type="entry name" value="DEXDc"/>
    <property type="match status" value="1"/>
</dbReference>
<proteinExistence type="predicted"/>
<dbReference type="Proteomes" id="UP001315967">
    <property type="component" value="Chromosome"/>
</dbReference>
<reference evidence="6 7" key="1">
    <citation type="submission" date="2022-08" db="EMBL/GenBank/DDBJ databases">
        <title>Aerococcaceae sp. nov isolated from spoiled eye mask.</title>
        <authorList>
            <person name="Zhou G."/>
            <person name="Xie X.-B."/>
            <person name="Shi Q.-S."/>
            <person name="Wang Y.-S."/>
            <person name="Wen X."/>
            <person name="Peng H."/>
            <person name="Yang X.-J."/>
            <person name="Tao H.-B."/>
            <person name="Huang X.-M."/>
        </authorList>
    </citation>
    <scope>NUCLEOTIDE SEQUENCE [LARGE SCALE GENOMIC DNA]</scope>
    <source>
        <strain evidence="7">DM20194951</strain>
    </source>
</reference>
<dbReference type="SUPFAM" id="SSF52540">
    <property type="entry name" value="P-loop containing nucleoside triphosphate hydrolases"/>
    <property type="match status" value="1"/>
</dbReference>
<protein>
    <submittedName>
        <fullName evidence="6">Helicase-related protein</fullName>
    </submittedName>
</protein>
<dbReference type="RefSeq" id="WP_313792444.1">
    <property type="nucleotide sequence ID" value="NZ_CP102453.1"/>
</dbReference>
<feature type="domain" description="Helicase C-terminal" evidence="5">
    <location>
        <begin position="325"/>
        <end position="472"/>
    </location>
</feature>
<evidence type="ECO:0000256" key="1">
    <source>
        <dbReference type="ARBA" id="ARBA00022741"/>
    </source>
</evidence>
<organism evidence="6 7">
    <name type="scientific">Fundicoccus culcitae</name>
    <dbReference type="NCBI Taxonomy" id="2969821"/>
    <lineage>
        <taxon>Bacteria</taxon>
        <taxon>Bacillati</taxon>
        <taxon>Bacillota</taxon>
        <taxon>Bacilli</taxon>
        <taxon>Lactobacillales</taxon>
        <taxon>Aerococcaceae</taxon>
        <taxon>Fundicoccus</taxon>
    </lineage>
</organism>
<dbReference type="PANTHER" id="PTHR30580">
    <property type="entry name" value="PRIMOSOMAL PROTEIN N"/>
    <property type="match status" value="1"/>
</dbReference>
<sequence>MDEIRKDVGSILQELEGRLVTEQNIKYLIHAKKSEANLTELLKYGLAYEAVQIKDQLPYCVRCNNHQFERFALLPAYQAIPSKYYCLECIQMGRMTQGMWLYHFPSNARERVASNQAYLSWPGTLSKEQARAAQALIDSLNNKSKPILVHAVTGAGKTEMIFPVINEVLMQGGRVGVASPRIDVCIELYPRFQEAFQTIDVVVLYGGMEEGYRYTPLVIATTHQLLRFKEAFDLLIVDEVDAYPYAGSDMLHYAVEQAVKKEGKRIYLTATPDEALEILIEDAALEVTTLPARYHGYPLPEPIFKWIGHWKQTIENQNKYSYLWRLLTSFLIIDGIKLVFMPNIKLAERLYAWLTNDFSTIRLACVHALDPQRKEKIAALRSGEYEGLIVTTILERGVTFSNCHVCIIGSESPMYSRAALVQMSGRVGRRADYPTGQLIFGHFGINQKMLQARQQIRQMNQLANEQGLITYE</sequence>
<dbReference type="Pfam" id="PF00271">
    <property type="entry name" value="Helicase_C"/>
    <property type="match status" value="1"/>
</dbReference>
<keyword evidence="3" id="KW-0238">DNA-binding</keyword>
<evidence type="ECO:0000313" key="7">
    <source>
        <dbReference type="Proteomes" id="UP001315967"/>
    </source>
</evidence>
<dbReference type="InterPro" id="IPR014001">
    <property type="entry name" value="Helicase_ATP-bd"/>
</dbReference>
<dbReference type="Gene3D" id="3.40.50.300">
    <property type="entry name" value="P-loop containing nucleotide triphosphate hydrolases"/>
    <property type="match status" value="2"/>
</dbReference>
<feature type="domain" description="Helicase ATP-binding" evidence="4">
    <location>
        <begin position="138"/>
        <end position="290"/>
    </location>
</feature>
<dbReference type="Pfam" id="PF00270">
    <property type="entry name" value="DEAD"/>
    <property type="match status" value="1"/>
</dbReference>
<keyword evidence="1" id="KW-0547">Nucleotide-binding</keyword>
<keyword evidence="2" id="KW-0067">ATP-binding</keyword>
<gene>
    <name evidence="6" type="ORF">NRE15_08410</name>
</gene>
<dbReference type="PROSITE" id="PS51194">
    <property type="entry name" value="HELICASE_CTER"/>
    <property type="match status" value="1"/>
</dbReference>
<dbReference type="InterPro" id="IPR011545">
    <property type="entry name" value="DEAD/DEAH_box_helicase_dom"/>
</dbReference>